<dbReference type="InterPro" id="IPR013424">
    <property type="entry name" value="Ice-binding_C"/>
</dbReference>
<dbReference type="AlphaFoldDB" id="A0A8J3DFC7"/>
<evidence type="ECO:0000256" key="2">
    <source>
        <dbReference type="SAM" id="SignalP"/>
    </source>
</evidence>
<dbReference type="Proteomes" id="UP000642829">
    <property type="component" value="Unassembled WGS sequence"/>
</dbReference>
<dbReference type="RefSeq" id="WP_189513610.1">
    <property type="nucleotide sequence ID" value="NZ_BMXG01000008.1"/>
</dbReference>
<evidence type="ECO:0008006" key="5">
    <source>
        <dbReference type="Google" id="ProtNLM"/>
    </source>
</evidence>
<keyword evidence="1" id="KW-1133">Transmembrane helix</keyword>
<protein>
    <recommendedName>
        <fullName evidence="5">PEP-CTERM protein-sorting domain-containing protein</fullName>
    </recommendedName>
</protein>
<evidence type="ECO:0000313" key="3">
    <source>
        <dbReference type="EMBL" id="GHB99962.1"/>
    </source>
</evidence>
<reference evidence="3" key="2">
    <citation type="submission" date="2020-09" db="EMBL/GenBank/DDBJ databases">
        <authorList>
            <person name="Sun Q."/>
            <person name="Kim S."/>
        </authorList>
    </citation>
    <scope>NUCLEOTIDE SEQUENCE</scope>
    <source>
        <strain evidence="3">KCTC 12870</strain>
    </source>
</reference>
<reference evidence="3" key="1">
    <citation type="journal article" date="2014" name="Int. J. Syst. Evol. Microbiol.">
        <title>Complete genome sequence of Corynebacterium casei LMG S-19264T (=DSM 44701T), isolated from a smear-ripened cheese.</title>
        <authorList>
            <consortium name="US DOE Joint Genome Institute (JGI-PGF)"/>
            <person name="Walter F."/>
            <person name="Albersmeier A."/>
            <person name="Kalinowski J."/>
            <person name="Ruckert C."/>
        </authorList>
    </citation>
    <scope>NUCLEOTIDE SEQUENCE</scope>
    <source>
        <strain evidence="3">KCTC 12870</strain>
    </source>
</reference>
<feature type="chain" id="PRO_5035246239" description="PEP-CTERM protein-sorting domain-containing protein" evidence="2">
    <location>
        <begin position="28"/>
        <end position="266"/>
    </location>
</feature>
<keyword evidence="2" id="KW-0732">Signal</keyword>
<feature type="transmembrane region" description="Helical" evidence="1">
    <location>
        <begin position="245"/>
        <end position="263"/>
    </location>
</feature>
<keyword evidence="4" id="KW-1185">Reference proteome</keyword>
<feature type="signal peptide" evidence="2">
    <location>
        <begin position="1"/>
        <end position="27"/>
    </location>
</feature>
<keyword evidence="1" id="KW-0812">Transmembrane</keyword>
<dbReference type="EMBL" id="BMXG01000008">
    <property type="protein sequence ID" value="GHB99962.1"/>
    <property type="molecule type" value="Genomic_DNA"/>
</dbReference>
<evidence type="ECO:0000313" key="4">
    <source>
        <dbReference type="Proteomes" id="UP000642829"/>
    </source>
</evidence>
<sequence length="266" mass="27545">MKMSPPQFKFKIISVIGVASMTLASHAATIGIDNASASAYDSGWADGDNGVISGNAFNAWSLTTEGDGAAGFFIGDSTNLSSPGADINVSGESFGMYAQAGSVFTQSLATRFFSSDLSLGQTFSVELAVNFRNGSKGINLLTSGSSNIFNFDIGGDDYVVSNATTGDGSIANNDYSSDTSFLLEFTQFDGTGGTWSITRSGGVTGVDTGTYSGVVGGFSLYVQQTDGGSPNDLYSNSMMIVPEPSTYAMIAGLAMLTLALIRCRQK</sequence>
<organism evidence="3 4">
    <name type="scientific">Cerasicoccus arenae</name>
    <dbReference type="NCBI Taxonomy" id="424488"/>
    <lineage>
        <taxon>Bacteria</taxon>
        <taxon>Pseudomonadati</taxon>
        <taxon>Verrucomicrobiota</taxon>
        <taxon>Opitutia</taxon>
        <taxon>Puniceicoccales</taxon>
        <taxon>Cerasicoccaceae</taxon>
        <taxon>Cerasicoccus</taxon>
    </lineage>
</organism>
<comment type="caution">
    <text evidence="3">The sequence shown here is derived from an EMBL/GenBank/DDBJ whole genome shotgun (WGS) entry which is preliminary data.</text>
</comment>
<gene>
    <name evidence="3" type="ORF">GCM10007047_15220</name>
</gene>
<keyword evidence="1" id="KW-0472">Membrane</keyword>
<dbReference type="NCBIfam" id="TIGR02595">
    <property type="entry name" value="PEP_CTERM"/>
    <property type="match status" value="1"/>
</dbReference>
<evidence type="ECO:0000256" key="1">
    <source>
        <dbReference type="SAM" id="Phobius"/>
    </source>
</evidence>
<name>A0A8J3DFC7_9BACT</name>
<accession>A0A8J3DFC7</accession>
<proteinExistence type="predicted"/>